<reference evidence="9 10" key="1">
    <citation type="journal article" date="2019" name="Nat. Plants">
        <title>Genome sequencing of Musa balbisiana reveals subgenome evolution and function divergence in polyploid bananas.</title>
        <authorList>
            <person name="Yao X."/>
        </authorList>
    </citation>
    <scope>NUCLEOTIDE SEQUENCE [LARGE SCALE GENOMIC DNA]</scope>
    <source>
        <strain evidence="10">cv. DH-PKW</strain>
        <tissue evidence="9">Leaves</tissue>
    </source>
</reference>
<comment type="caution">
    <text evidence="9">The sequence shown here is derived from an EMBL/GenBank/DDBJ whole genome shotgun (WGS) entry which is preliminary data.</text>
</comment>
<evidence type="ECO:0000256" key="6">
    <source>
        <dbReference type="SAM" id="Coils"/>
    </source>
</evidence>
<evidence type="ECO:0000256" key="2">
    <source>
        <dbReference type="ARBA" id="ARBA00022614"/>
    </source>
</evidence>
<comment type="similarity">
    <text evidence="1">Belongs to the disease resistance NB-LRR family.</text>
</comment>
<dbReference type="AlphaFoldDB" id="A0A4S8JV03"/>
<dbReference type="EMBL" id="PYDT01000003">
    <property type="protein sequence ID" value="THU66026.1"/>
    <property type="molecule type" value="Genomic_DNA"/>
</dbReference>
<keyword evidence="7" id="KW-0732">Signal</keyword>
<evidence type="ECO:0000259" key="8">
    <source>
        <dbReference type="Pfam" id="PF18052"/>
    </source>
</evidence>
<feature type="coiled-coil region" evidence="6">
    <location>
        <begin position="29"/>
        <end position="56"/>
    </location>
</feature>
<evidence type="ECO:0000256" key="5">
    <source>
        <dbReference type="ARBA" id="ARBA00022821"/>
    </source>
</evidence>
<dbReference type="InterPro" id="IPR041118">
    <property type="entry name" value="Rx_N"/>
</dbReference>
<keyword evidence="10" id="KW-1185">Reference proteome</keyword>
<keyword evidence="2" id="KW-0433">Leucine-rich repeat</keyword>
<evidence type="ECO:0000256" key="7">
    <source>
        <dbReference type="SAM" id="SignalP"/>
    </source>
</evidence>
<keyword evidence="3" id="KW-0677">Repeat</keyword>
<sequence length="211" mass="23676">MPADALLLSLLQQLIVWLIKDAYRQVAAARGVERELERLERTLPGIQAMLADAEVKQSRNPAVKQWLAAPKDVAYDAEDAIDELNTEILWRKANSTGDMMDKILPLLPSIRVLYVSAKNWMLLRSIENLTTLVTLDIKVMPGRNVVDTHSSIPQGRLSFKDLDSLGELRIGGCEELGLLLDPYDETRIFNSTLQRLELDVLIATVQVVEKS</sequence>
<evidence type="ECO:0000313" key="9">
    <source>
        <dbReference type="EMBL" id="THU66026.1"/>
    </source>
</evidence>
<dbReference type="Proteomes" id="UP000317650">
    <property type="component" value="Chromosome 5"/>
</dbReference>
<proteinExistence type="inferred from homology"/>
<dbReference type="Gene3D" id="1.20.5.4130">
    <property type="match status" value="1"/>
</dbReference>
<dbReference type="GO" id="GO:0006952">
    <property type="term" value="P:defense response"/>
    <property type="evidence" value="ECO:0007669"/>
    <property type="project" value="UniProtKB-KW"/>
</dbReference>
<evidence type="ECO:0000256" key="3">
    <source>
        <dbReference type="ARBA" id="ARBA00022737"/>
    </source>
</evidence>
<feature type="chain" id="PRO_5020254423" description="Disease resistance N-terminal domain-containing protein" evidence="7">
    <location>
        <begin position="30"/>
        <end position="211"/>
    </location>
</feature>
<dbReference type="GO" id="GO:0000166">
    <property type="term" value="F:nucleotide binding"/>
    <property type="evidence" value="ECO:0007669"/>
    <property type="project" value="UniProtKB-KW"/>
</dbReference>
<dbReference type="Pfam" id="PF18052">
    <property type="entry name" value="Rx_N"/>
    <property type="match status" value="1"/>
</dbReference>
<evidence type="ECO:0000256" key="1">
    <source>
        <dbReference type="ARBA" id="ARBA00008894"/>
    </source>
</evidence>
<feature type="domain" description="Disease resistance N-terminal" evidence="8">
    <location>
        <begin position="9"/>
        <end position="93"/>
    </location>
</feature>
<evidence type="ECO:0000313" key="10">
    <source>
        <dbReference type="Proteomes" id="UP000317650"/>
    </source>
</evidence>
<accession>A0A4S8JV03</accession>
<keyword evidence="4" id="KW-0547">Nucleotide-binding</keyword>
<evidence type="ECO:0000256" key="4">
    <source>
        <dbReference type="ARBA" id="ARBA00022741"/>
    </source>
</evidence>
<name>A0A4S8JV03_MUSBA</name>
<keyword evidence="5" id="KW-0611">Plant defense</keyword>
<protein>
    <recommendedName>
        <fullName evidence="8">Disease resistance N-terminal domain-containing protein</fullName>
    </recommendedName>
</protein>
<organism evidence="9 10">
    <name type="scientific">Musa balbisiana</name>
    <name type="common">Banana</name>
    <dbReference type="NCBI Taxonomy" id="52838"/>
    <lineage>
        <taxon>Eukaryota</taxon>
        <taxon>Viridiplantae</taxon>
        <taxon>Streptophyta</taxon>
        <taxon>Embryophyta</taxon>
        <taxon>Tracheophyta</taxon>
        <taxon>Spermatophyta</taxon>
        <taxon>Magnoliopsida</taxon>
        <taxon>Liliopsida</taxon>
        <taxon>Zingiberales</taxon>
        <taxon>Musaceae</taxon>
        <taxon>Musa</taxon>
    </lineage>
</organism>
<feature type="signal peptide" evidence="7">
    <location>
        <begin position="1"/>
        <end position="29"/>
    </location>
</feature>
<keyword evidence="6" id="KW-0175">Coiled coil</keyword>
<dbReference type="STRING" id="52838.A0A4S8JV03"/>
<gene>
    <name evidence="9" type="ORF">C4D60_Mb05t09870</name>
</gene>